<evidence type="ECO:0000256" key="1">
    <source>
        <dbReference type="ARBA" id="ARBA00004651"/>
    </source>
</evidence>
<dbReference type="InterPro" id="IPR003416">
    <property type="entry name" value="MgtC/SapB/SrpB/YhiD_fam"/>
</dbReference>
<dbReference type="PANTHER" id="PTHR33778">
    <property type="entry name" value="PROTEIN MGTC"/>
    <property type="match status" value="1"/>
</dbReference>
<feature type="domain" description="MgtC/SapB/SrpB/YhiD N-terminal" evidence="8">
    <location>
        <begin position="16"/>
        <end position="141"/>
    </location>
</feature>
<sequence length="225" mass="24911">MEALLELNEVSTFVKLLLATICGGLLGFERGIKKRPAGFRTYMLVCLSSTMVMITNQYIADLYGLADPIRMAAQVISGIGFLGAGTIIVTGRNKVKGLTTAAGLWASACIGLTIGVGYYFGALIGCFMIFVVMSLLHDVDNYILLFRTEYNLYIEFESIANVSSFIEYIKYHNIKILDMELIRPSESSEEVTIGMFTIKMNKKIPYSEVKNILSKSKGVCFVEEV</sequence>
<evidence type="ECO:0000256" key="4">
    <source>
        <dbReference type="ARBA" id="ARBA00022692"/>
    </source>
</evidence>
<protein>
    <submittedName>
        <fullName evidence="9">MgtC/SapB family protein</fullName>
    </submittedName>
</protein>
<keyword evidence="6 7" id="KW-0472">Membrane</keyword>
<dbReference type="Pfam" id="PF02308">
    <property type="entry name" value="MgtC"/>
    <property type="match status" value="1"/>
</dbReference>
<evidence type="ECO:0000259" key="8">
    <source>
        <dbReference type="Pfam" id="PF02308"/>
    </source>
</evidence>
<dbReference type="RefSeq" id="WP_116041401.1">
    <property type="nucleotide sequence ID" value="NZ_NOJY02000012.1"/>
</dbReference>
<dbReference type="OrthoDB" id="9811198at2"/>
<feature type="transmembrane region" description="Helical" evidence="7">
    <location>
        <begin position="71"/>
        <end position="91"/>
    </location>
</feature>
<keyword evidence="5 7" id="KW-1133">Transmembrane helix</keyword>
<evidence type="ECO:0000256" key="2">
    <source>
        <dbReference type="ARBA" id="ARBA00009298"/>
    </source>
</evidence>
<evidence type="ECO:0000313" key="9">
    <source>
        <dbReference type="EMBL" id="RDY27582.1"/>
    </source>
</evidence>
<evidence type="ECO:0000256" key="3">
    <source>
        <dbReference type="ARBA" id="ARBA00022475"/>
    </source>
</evidence>
<keyword evidence="10" id="KW-1185">Reference proteome</keyword>
<evidence type="ECO:0000256" key="5">
    <source>
        <dbReference type="ARBA" id="ARBA00022989"/>
    </source>
</evidence>
<reference evidence="9 10" key="1">
    <citation type="journal article" date="2017" name="Genome Announc.">
        <title>Draft Genome Sequence of Romboutsia weinsteinii sp. nov. Strain CCRI-19649(T) Isolated from Surface Water.</title>
        <authorList>
            <person name="Maheux A.F."/>
            <person name="Boudreau D.K."/>
            <person name="Berube E."/>
            <person name="Boissinot M."/>
            <person name="Cantin P."/>
            <person name="Raymond F."/>
            <person name="Corbeil J."/>
            <person name="Omar R.F."/>
            <person name="Bergeron M.G."/>
        </authorList>
    </citation>
    <scope>NUCLEOTIDE SEQUENCE [LARGE SCALE GENOMIC DNA]</scope>
    <source>
        <strain evidence="9 10">CCRI-19649</strain>
    </source>
</reference>
<dbReference type="PANTHER" id="PTHR33778:SF1">
    <property type="entry name" value="MAGNESIUM TRANSPORTER YHID-RELATED"/>
    <property type="match status" value="1"/>
</dbReference>
<dbReference type="PRINTS" id="PR01837">
    <property type="entry name" value="MGTCSAPBPROT"/>
</dbReference>
<keyword evidence="3" id="KW-1003">Cell membrane</keyword>
<accession>A0A371J472</accession>
<feature type="transmembrane region" description="Helical" evidence="7">
    <location>
        <begin position="12"/>
        <end position="29"/>
    </location>
</feature>
<dbReference type="EMBL" id="NOJY02000012">
    <property type="protein sequence ID" value="RDY27582.1"/>
    <property type="molecule type" value="Genomic_DNA"/>
</dbReference>
<comment type="similarity">
    <text evidence="2">Belongs to the MgtC/SapB family.</text>
</comment>
<evidence type="ECO:0000256" key="7">
    <source>
        <dbReference type="SAM" id="Phobius"/>
    </source>
</evidence>
<dbReference type="AlphaFoldDB" id="A0A371J472"/>
<evidence type="ECO:0000313" key="10">
    <source>
        <dbReference type="Proteomes" id="UP000215694"/>
    </source>
</evidence>
<comment type="subcellular location">
    <subcellularLocation>
        <location evidence="1">Cell membrane</location>
        <topology evidence="1">Multi-pass membrane protein</topology>
    </subcellularLocation>
</comment>
<dbReference type="Proteomes" id="UP000215694">
    <property type="component" value="Unassembled WGS sequence"/>
</dbReference>
<keyword evidence="4 7" id="KW-0812">Transmembrane</keyword>
<feature type="transmembrane region" description="Helical" evidence="7">
    <location>
        <begin position="103"/>
        <end position="136"/>
    </location>
</feature>
<organism evidence="9 10">
    <name type="scientific">Romboutsia weinsteinii</name>
    <dbReference type="NCBI Taxonomy" id="2020949"/>
    <lineage>
        <taxon>Bacteria</taxon>
        <taxon>Bacillati</taxon>
        <taxon>Bacillota</taxon>
        <taxon>Clostridia</taxon>
        <taxon>Peptostreptococcales</taxon>
        <taxon>Peptostreptococcaceae</taxon>
        <taxon>Romboutsia</taxon>
    </lineage>
</organism>
<name>A0A371J472_9FIRM</name>
<dbReference type="GO" id="GO:0005886">
    <property type="term" value="C:plasma membrane"/>
    <property type="evidence" value="ECO:0007669"/>
    <property type="project" value="UniProtKB-SubCell"/>
</dbReference>
<comment type="caution">
    <text evidence="9">The sequence shown here is derived from an EMBL/GenBank/DDBJ whole genome shotgun (WGS) entry which is preliminary data.</text>
</comment>
<gene>
    <name evidence="9" type="ORF">CHL78_008945</name>
</gene>
<dbReference type="InterPro" id="IPR049177">
    <property type="entry name" value="MgtC_SapB_SrpB_YhiD_N"/>
</dbReference>
<feature type="transmembrane region" description="Helical" evidence="7">
    <location>
        <begin position="41"/>
        <end position="59"/>
    </location>
</feature>
<evidence type="ECO:0000256" key="6">
    <source>
        <dbReference type="ARBA" id="ARBA00023136"/>
    </source>
</evidence>
<proteinExistence type="inferred from homology"/>